<comment type="subcellular location">
    <subcellularLocation>
        <location evidence="1">Secreted</location>
    </subcellularLocation>
</comment>
<dbReference type="CDD" id="cd10918">
    <property type="entry name" value="CE4_NodB_like_5s_6s"/>
    <property type="match status" value="1"/>
</dbReference>
<dbReference type="EMBL" id="CP060731">
    <property type="protein sequence ID" value="QNN77451.1"/>
    <property type="molecule type" value="Genomic_DNA"/>
</dbReference>
<organism evidence="4 5">
    <name type="scientific">Pseudoxanthomonas mexicana</name>
    <dbReference type="NCBI Taxonomy" id="128785"/>
    <lineage>
        <taxon>Bacteria</taxon>
        <taxon>Pseudomonadati</taxon>
        <taxon>Pseudomonadota</taxon>
        <taxon>Gammaproteobacteria</taxon>
        <taxon>Lysobacterales</taxon>
        <taxon>Lysobacteraceae</taxon>
        <taxon>Pseudoxanthomonas</taxon>
    </lineage>
</organism>
<dbReference type="PROSITE" id="PS51677">
    <property type="entry name" value="NODB"/>
    <property type="match status" value="1"/>
</dbReference>
<accession>A0A7G9TBH6</accession>
<evidence type="ECO:0000256" key="1">
    <source>
        <dbReference type="ARBA" id="ARBA00004613"/>
    </source>
</evidence>
<gene>
    <name evidence="4" type="ORF">IAE60_16295</name>
</gene>
<dbReference type="Proteomes" id="UP000515838">
    <property type="component" value="Chromosome"/>
</dbReference>
<reference evidence="4 5" key="1">
    <citation type="submission" date="2020-08" db="EMBL/GenBank/DDBJ databases">
        <title>Streptomycin Non-resistant strain, P. mexicana.</title>
        <authorList>
            <person name="Ganesh-Kumar S."/>
            <person name="Zhe T."/>
            <person name="Yu Z."/>
            <person name="Min Y."/>
        </authorList>
    </citation>
    <scope>NUCLEOTIDE SEQUENCE [LARGE SCALE GENOMIC DNA]</scope>
    <source>
        <strain evidence="4 5">GTZY2</strain>
    </source>
</reference>
<keyword evidence="2" id="KW-0732">Signal</keyword>
<dbReference type="RefSeq" id="WP_187573039.1">
    <property type="nucleotide sequence ID" value="NZ_CP060731.1"/>
</dbReference>
<dbReference type="Gene3D" id="3.20.20.370">
    <property type="entry name" value="Glycoside hydrolase/deacetylase"/>
    <property type="match status" value="1"/>
</dbReference>
<protein>
    <submittedName>
        <fullName evidence="4">Polysaccharide deacetylase family protein</fullName>
    </submittedName>
</protein>
<dbReference type="GO" id="GO:0005576">
    <property type="term" value="C:extracellular region"/>
    <property type="evidence" value="ECO:0007669"/>
    <property type="project" value="UniProtKB-SubCell"/>
</dbReference>
<dbReference type="InterPro" id="IPR011330">
    <property type="entry name" value="Glyco_hydro/deAcase_b/a-brl"/>
</dbReference>
<name>A0A7G9TBH6_PSEMX</name>
<sequence>MTRGSSVSVAARVGRRQLLARWCHRLGALPLLKRVRPGARGEARVLAYHRVLESAEPQDFSFDPELISASAEAFREQMRHLKAHFVPMRFDEVLDHQQRGVPLPAGAVLVTFDDGYDDNYRVAFPILRELGMSAMFFVSTGHIDSGRPYAYDWLVHMLCSVPAGERLHVPALDIDWRIEAALPERRRQAADLLYRVKLLDDDMQADLVSRLEADWGILRAGGHPDCRPMTWDQLREMQRGGMEIGSHGVDHRMLAKLSPGRMLDEVRGSKQALERELGVPARVISYPVGGPDAFNHDTVQAVREAGFDLACSYVAGVSRPGPRTQYALPRLPVERHMDMPWFQAMMAMPELFTYASRLRTG</sequence>
<feature type="domain" description="NodB homology" evidence="3">
    <location>
        <begin position="106"/>
        <end position="361"/>
    </location>
</feature>
<dbReference type="PANTHER" id="PTHR34216">
    <property type="match status" value="1"/>
</dbReference>
<dbReference type="GO" id="GO:0005975">
    <property type="term" value="P:carbohydrate metabolic process"/>
    <property type="evidence" value="ECO:0007669"/>
    <property type="project" value="InterPro"/>
</dbReference>
<evidence type="ECO:0000256" key="2">
    <source>
        <dbReference type="ARBA" id="ARBA00022729"/>
    </source>
</evidence>
<evidence type="ECO:0000313" key="5">
    <source>
        <dbReference type="Proteomes" id="UP000515838"/>
    </source>
</evidence>
<dbReference type="Pfam" id="PF01522">
    <property type="entry name" value="Polysacc_deac_1"/>
    <property type="match status" value="1"/>
</dbReference>
<evidence type="ECO:0000313" key="4">
    <source>
        <dbReference type="EMBL" id="QNN77451.1"/>
    </source>
</evidence>
<dbReference type="InterPro" id="IPR051398">
    <property type="entry name" value="Polysacch_Deacetylase"/>
</dbReference>
<dbReference type="InterPro" id="IPR002509">
    <property type="entry name" value="NODB_dom"/>
</dbReference>
<dbReference type="PANTHER" id="PTHR34216:SF3">
    <property type="entry name" value="POLY-BETA-1,6-N-ACETYL-D-GLUCOSAMINE N-DEACETYLASE"/>
    <property type="match status" value="1"/>
</dbReference>
<dbReference type="GO" id="GO:0016810">
    <property type="term" value="F:hydrolase activity, acting on carbon-nitrogen (but not peptide) bonds"/>
    <property type="evidence" value="ECO:0007669"/>
    <property type="project" value="InterPro"/>
</dbReference>
<dbReference type="AlphaFoldDB" id="A0A7G9TBH6"/>
<evidence type="ECO:0000259" key="3">
    <source>
        <dbReference type="PROSITE" id="PS51677"/>
    </source>
</evidence>
<dbReference type="GeneID" id="81472548"/>
<proteinExistence type="predicted"/>
<dbReference type="SUPFAM" id="SSF88713">
    <property type="entry name" value="Glycoside hydrolase/deacetylase"/>
    <property type="match status" value="1"/>
</dbReference>